<dbReference type="InterPro" id="IPR056894">
    <property type="entry name" value="AtTam38"/>
</dbReference>
<dbReference type="Pfam" id="PF25114">
    <property type="entry name" value="AtTam38"/>
    <property type="match status" value="1"/>
</dbReference>
<organism evidence="2 3">
    <name type="scientific">Amborella trichopoda</name>
    <dbReference type="NCBI Taxonomy" id="13333"/>
    <lineage>
        <taxon>Eukaryota</taxon>
        <taxon>Viridiplantae</taxon>
        <taxon>Streptophyta</taxon>
        <taxon>Embryophyta</taxon>
        <taxon>Tracheophyta</taxon>
        <taxon>Spermatophyta</taxon>
        <taxon>Magnoliopsida</taxon>
        <taxon>Amborellales</taxon>
        <taxon>Amborellaceae</taxon>
        <taxon>Amborella</taxon>
    </lineage>
</organism>
<sequence>MSISCSLAAHPNPKHGSPCTRHSTVQLRANRFLNFDSRDCSLRLQMGHQLCKSLGFYANSGLFKGFSVPGKVAFEVRSENGEDDQKTVIDEAEEARGKSTLPSRFRYLTKEAPDLPVRWSWLLDYFNIPSSGLF</sequence>
<dbReference type="Gramene" id="ERN03493">
    <property type="protein sequence ID" value="ERN03493"/>
    <property type="gene ID" value="AMTR_s00003p00269740"/>
</dbReference>
<protein>
    <submittedName>
        <fullName evidence="2">Uncharacterized protein</fullName>
    </submittedName>
</protein>
<evidence type="ECO:0000313" key="2">
    <source>
        <dbReference type="EMBL" id="ERN03493.1"/>
    </source>
</evidence>
<dbReference type="Proteomes" id="UP000017836">
    <property type="component" value="Unassembled WGS sequence"/>
</dbReference>
<proteinExistence type="predicted"/>
<dbReference type="HOGENOM" id="CLU_1899015_0_0_1"/>
<feature type="region of interest" description="Disordered" evidence="1">
    <location>
        <begin position="1"/>
        <end position="20"/>
    </location>
</feature>
<dbReference type="eggNOG" id="ENOG502T15I">
    <property type="taxonomic scope" value="Eukaryota"/>
</dbReference>
<accession>W1P6E0</accession>
<evidence type="ECO:0000313" key="3">
    <source>
        <dbReference type="Proteomes" id="UP000017836"/>
    </source>
</evidence>
<keyword evidence="3" id="KW-1185">Reference proteome</keyword>
<dbReference type="EMBL" id="KI394358">
    <property type="protein sequence ID" value="ERN03493.1"/>
    <property type="molecule type" value="Genomic_DNA"/>
</dbReference>
<name>W1P6E0_AMBTC</name>
<dbReference type="AlphaFoldDB" id="W1P6E0"/>
<gene>
    <name evidence="2" type="ORF">AMTR_s00003p00269740</name>
</gene>
<evidence type="ECO:0000256" key="1">
    <source>
        <dbReference type="SAM" id="MobiDB-lite"/>
    </source>
</evidence>
<reference evidence="3" key="1">
    <citation type="journal article" date="2013" name="Science">
        <title>The Amborella genome and the evolution of flowering plants.</title>
        <authorList>
            <consortium name="Amborella Genome Project"/>
        </authorList>
    </citation>
    <scope>NUCLEOTIDE SEQUENCE [LARGE SCALE GENOMIC DNA]</scope>
</reference>